<evidence type="ECO:0000256" key="4">
    <source>
        <dbReference type="ARBA" id="ARBA00023136"/>
    </source>
</evidence>
<evidence type="ECO:0000313" key="6">
    <source>
        <dbReference type="EMBL" id="KAJ2670370.1"/>
    </source>
</evidence>
<keyword evidence="4" id="KW-0472">Membrane</keyword>
<dbReference type="AlphaFoldDB" id="A0A9W8G3W0"/>
<dbReference type="Proteomes" id="UP001151518">
    <property type="component" value="Unassembled WGS sequence"/>
</dbReference>
<accession>A0A9W8G3W0</accession>
<keyword evidence="5" id="KW-0458">Lysosome</keyword>
<name>A0A9W8G3W0_9FUNG</name>
<gene>
    <name evidence="6" type="ORF">GGI25_005868</name>
</gene>
<evidence type="ECO:0000256" key="5">
    <source>
        <dbReference type="ARBA" id="ARBA00023228"/>
    </source>
</evidence>
<comment type="caution">
    <text evidence="6">The sequence shown here is derived from an EMBL/GenBank/DDBJ whole genome shotgun (WGS) entry which is preliminary data.</text>
</comment>
<evidence type="ECO:0000256" key="1">
    <source>
        <dbReference type="ARBA" id="ARBA00004656"/>
    </source>
</evidence>
<protein>
    <recommendedName>
        <fullName evidence="3">BLOC-1-related complex subunit 7</fullName>
    </recommendedName>
</protein>
<dbReference type="InterPro" id="IPR032143">
    <property type="entry name" value="BORCS7"/>
</dbReference>
<dbReference type="Pfam" id="PF16088">
    <property type="entry name" value="BORCS7"/>
    <property type="match status" value="1"/>
</dbReference>
<evidence type="ECO:0000313" key="7">
    <source>
        <dbReference type="Proteomes" id="UP001151518"/>
    </source>
</evidence>
<evidence type="ECO:0000256" key="3">
    <source>
        <dbReference type="ARBA" id="ARBA00022295"/>
    </source>
</evidence>
<organism evidence="6 7">
    <name type="scientific">Coemansia spiralis</name>
    <dbReference type="NCBI Taxonomy" id="417178"/>
    <lineage>
        <taxon>Eukaryota</taxon>
        <taxon>Fungi</taxon>
        <taxon>Fungi incertae sedis</taxon>
        <taxon>Zoopagomycota</taxon>
        <taxon>Kickxellomycotina</taxon>
        <taxon>Kickxellomycetes</taxon>
        <taxon>Kickxellales</taxon>
        <taxon>Kickxellaceae</taxon>
        <taxon>Coemansia</taxon>
    </lineage>
</organism>
<comment type="similarity">
    <text evidence="2">Belongs to the BORCS7 family.</text>
</comment>
<sequence length="102" mass="10968">MSLKPTTVEEAQTDIREHAQGIVTELGSLVHEASGGSEIRDTLMRVAKQTAALDSCIRDTQQSLLAAQNTVVRLASKVEDTNEQLKALPKVIDIVKVASADL</sequence>
<evidence type="ECO:0000256" key="2">
    <source>
        <dbReference type="ARBA" id="ARBA00005433"/>
    </source>
</evidence>
<proteinExistence type="inferred from homology"/>
<comment type="subcellular location">
    <subcellularLocation>
        <location evidence="1">Lysosome membrane</location>
    </subcellularLocation>
</comment>
<reference evidence="6" key="1">
    <citation type="submission" date="2022-07" db="EMBL/GenBank/DDBJ databases">
        <title>Phylogenomic reconstructions and comparative analyses of Kickxellomycotina fungi.</title>
        <authorList>
            <person name="Reynolds N.K."/>
            <person name="Stajich J.E."/>
            <person name="Barry K."/>
            <person name="Grigoriev I.V."/>
            <person name="Crous P."/>
            <person name="Smith M.E."/>
        </authorList>
    </citation>
    <scope>NUCLEOTIDE SEQUENCE</scope>
    <source>
        <strain evidence="6">NRRL 3115</strain>
    </source>
</reference>
<dbReference type="EMBL" id="JANBTW010000126">
    <property type="protein sequence ID" value="KAJ2670370.1"/>
    <property type="molecule type" value="Genomic_DNA"/>
</dbReference>
<dbReference type="OrthoDB" id="5567844at2759"/>